<dbReference type="Pfam" id="PF20001">
    <property type="entry name" value="DUF6428"/>
    <property type="match status" value="1"/>
</dbReference>
<comment type="caution">
    <text evidence="1">The sequence shown here is derived from an EMBL/GenBank/DDBJ whole genome shotgun (WGS) entry which is preliminary data.</text>
</comment>
<gene>
    <name evidence="1" type="ORF">JIN78_14540</name>
</gene>
<dbReference type="InterPro" id="IPR045534">
    <property type="entry name" value="DUF6428"/>
</dbReference>
<sequence length="150" mass="16204">MTIAELKAALHGHEDKTLQIQLPDKSLVPAHFHVTEVAFLKKDFVDCGGTVRHEGRCQLQAWVADDVDHRIPIGRFLEILAHGAPILPTEALPVEIEYEEAVISQYPLTGVAVGEEAVTLLVENRHTDCLAKDVCGLTPANSCAPGSGCC</sequence>
<dbReference type="RefSeq" id="WP_200392720.1">
    <property type="nucleotide sequence ID" value="NZ_JAENIO010000046.1"/>
</dbReference>
<dbReference type="EMBL" id="JAENIO010000046">
    <property type="protein sequence ID" value="MBK1835284.1"/>
    <property type="molecule type" value="Genomic_DNA"/>
</dbReference>
<dbReference type="AlphaFoldDB" id="A0A934RUK6"/>
<dbReference type="Proteomes" id="UP000604083">
    <property type="component" value="Unassembled WGS sequence"/>
</dbReference>
<organism evidence="1 2">
    <name type="scientific">Roseibacillus ishigakijimensis</name>
    <dbReference type="NCBI Taxonomy" id="454146"/>
    <lineage>
        <taxon>Bacteria</taxon>
        <taxon>Pseudomonadati</taxon>
        <taxon>Verrucomicrobiota</taxon>
        <taxon>Verrucomicrobiia</taxon>
        <taxon>Verrucomicrobiales</taxon>
        <taxon>Verrucomicrobiaceae</taxon>
        <taxon>Roseibacillus</taxon>
    </lineage>
</organism>
<evidence type="ECO:0000313" key="1">
    <source>
        <dbReference type="EMBL" id="MBK1835284.1"/>
    </source>
</evidence>
<reference evidence="1" key="1">
    <citation type="submission" date="2021-01" db="EMBL/GenBank/DDBJ databases">
        <title>Modified the classification status of verrucomicrobia.</title>
        <authorList>
            <person name="Feng X."/>
        </authorList>
    </citation>
    <scope>NUCLEOTIDE SEQUENCE</scope>
    <source>
        <strain evidence="1">KCTC 12986</strain>
    </source>
</reference>
<protein>
    <submittedName>
        <fullName evidence="1">Uncharacterized protein</fullName>
    </submittedName>
</protein>
<proteinExistence type="predicted"/>
<accession>A0A934RUK6</accession>
<name>A0A934RUK6_9BACT</name>
<evidence type="ECO:0000313" key="2">
    <source>
        <dbReference type="Proteomes" id="UP000604083"/>
    </source>
</evidence>
<keyword evidence="2" id="KW-1185">Reference proteome</keyword>